<name>A0AAD9A1H1_9PEZI</name>
<dbReference type="Proteomes" id="UP001243330">
    <property type="component" value="Unassembled WGS sequence"/>
</dbReference>
<reference evidence="2" key="1">
    <citation type="submission" date="2023-01" db="EMBL/GenBank/DDBJ databases">
        <title>Colletotrichum chrysophilum M932 genome sequence.</title>
        <authorList>
            <person name="Baroncelli R."/>
        </authorList>
    </citation>
    <scope>NUCLEOTIDE SEQUENCE</scope>
    <source>
        <strain evidence="2">M932</strain>
    </source>
</reference>
<keyword evidence="3" id="KW-1185">Reference proteome</keyword>
<protein>
    <submittedName>
        <fullName evidence="2">Uncharacterized protein</fullName>
    </submittedName>
</protein>
<accession>A0AAD9A1H1</accession>
<dbReference type="AlphaFoldDB" id="A0AAD9A1H1"/>
<comment type="caution">
    <text evidence="2">The sequence shown here is derived from an EMBL/GenBank/DDBJ whole genome shotgun (WGS) entry which is preliminary data.</text>
</comment>
<organism evidence="2 3">
    <name type="scientific">Colletotrichum chrysophilum</name>
    <dbReference type="NCBI Taxonomy" id="1836956"/>
    <lineage>
        <taxon>Eukaryota</taxon>
        <taxon>Fungi</taxon>
        <taxon>Dikarya</taxon>
        <taxon>Ascomycota</taxon>
        <taxon>Pezizomycotina</taxon>
        <taxon>Sordariomycetes</taxon>
        <taxon>Hypocreomycetidae</taxon>
        <taxon>Glomerellales</taxon>
        <taxon>Glomerellaceae</taxon>
        <taxon>Colletotrichum</taxon>
        <taxon>Colletotrichum gloeosporioides species complex</taxon>
    </lineage>
</organism>
<evidence type="ECO:0000313" key="3">
    <source>
        <dbReference type="Proteomes" id="UP001243330"/>
    </source>
</evidence>
<dbReference type="EMBL" id="JAQOWY010000831">
    <property type="protein sequence ID" value="KAK1838432.1"/>
    <property type="molecule type" value="Genomic_DNA"/>
</dbReference>
<proteinExistence type="predicted"/>
<evidence type="ECO:0000313" key="2">
    <source>
        <dbReference type="EMBL" id="KAK1838432.1"/>
    </source>
</evidence>
<evidence type="ECO:0000256" key="1">
    <source>
        <dbReference type="SAM" id="Coils"/>
    </source>
</evidence>
<gene>
    <name evidence="2" type="ORF">CCHR01_18945</name>
</gene>
<feature type="coiled-coil region" evidence="1">
    <location>
        <begin position="48"/>
        <end position="99"/>
    </location>
</feature>
<keyword evidence="1" id="KW-0175">Coiled coil</keyword>
<sequence>MEALAAISLAGNLAQFLEHALKATVKLDENLDLEEITQDFKYGFAEKLGKLQVEIDRREAKNATLEEAITILIERKHKRRRLKKELETIEEKVELEGKLEAIAKDAADSLNIIDLDLKGGDDIISSLELPLCGSRAAEEQQRSMHQDLRIASSQSGKNYAELNAKLDIALHRAQYAVNREVPIEDDDATFSYPETLEYQGEMQKLRLEGVVDHLHKMWTLEKQKAILDSQYYSQLEDREWAIHEAHGKTFEWIFEADPADNDVRKNSVNFIEWLKHGDGVFG</sequence>